<dbReference type="EMBL" id="JANBPT010000024">
    <property type="protein sequence ID" value="KAJ1929794.1"/>
    <property type="molecule type" value="Genomic_DNA"/>
</dbReference>
<dbReference type="AlphaFoldDB" id="A0A9W8AHQ9"/>
<sequence>MTPVTRPLTVNRQFRWSSYQPVQVVAAPIRYYSDTGTSALANDPETRYARFHTLASTGKGSPELWELYVELRPAATGTLGLPFATLRNLLPFAIPNDHQLATMSSFANQATVGVDNNRGDGDAGKLDSQAELVAALECLATDLADAASADTSSPTEVNTQYGLVLERILGSLLPIGRFEAGLKFLERAVADKRPITPTAVHYTMFSLVMAGEVDAALAILAELRPTIPHLRADTYEILQHGLIYTLPEEHTETNKELDARPDRAHQLVTLLEARDRDGFPTSQAEFDTVLSNLINRQPVGESEMQFCDITPMTDSHAATALPSETKGTTTTTTENRRSKSQLSTTSEGESNEKTPDPAGDYYTAIAFYQRVRHRPAWRPGATAHALLARAFAANENLKEAWPHFQAYIKSAGRSGVNPTVVRAVIDVTVTMEGQTQLNELFQQLCTGQIRLHPSDPDLFTALFRAFAQGSQTGLQFKRLWTAVATQTTSTGSVPTRPPLGRLTVPPLRNEHVYEMMMFCGRTGDRMFLDQALVQADHGGVPLCQALSNQLIQTLCQLKQVESALNLVQVQMPARGFAHHVMSLRALHGLLSSENLPRTQERFLAWVAEHYPEWVGWMDEDTFLATPEETRILKEMARRAEQVLGHMGNKEFGSHIPRPPKSLDQPS</sequence>
<proteinExistence type="predicted"/>
<keyword evidence="3" id="KW-1185">Reference proteome</keyword>
<evidence type="ECO:0000313" key="3">
    <source>
        <dbReference type="Proteomes" id="UP001150569"/>
    </source>
</evidence>
<gene>
    <name evidence="2" type="ORF">IWQ60_000883</name>
</gene>
<accession>A0A9W8AHQ9</accession>
<feature type="region of interest" description="Disordered" evidence="1">
    <location>
        <begin position="315"/>
        <end position="357"/>
    </location>
</feature>
<evidence type="ECO:0000256" key="1">
    <source>
        <dbReference type="SAM" id="MobiDB-lite"/>
    </source>
</evidence>
<feature type="region of interest" description="Disordered" evidence="1">
    <location>
        <begin position="647"/>
        <end position="666"/>
    </location>
</feature>
<dbReference type="Proteomes" id="UP001150569">
    <property type="component" value="Unassembled WGS sequence"/>
</dbReference>
<protein>
    <submittedName>
        <fullName evidence="2">Uncharacterized protein</fullName>
    </submittedName>
</protein>
<comment type="caution">
    <text evidence="2">The sequence shown here is derived from an EMBL/GenBank/DDBJ whole genome shotgun (WGS) entry which is preliminary data.</text>
</comment>
<evidence type="ECO:0000313" key="2">
    <source>
        <dbReference type="EMBL" id="KAJ1929794.1"/>
    </source>
</evidence>
<name>A0A9W8AHQ9_9FUNG</name>
<reference evidence="2" key="1">
    <citation type="submission" date="2022-07" db="EMBL/GenBank/DDBJ databases">
        <title>Phylogenomic reconstructions and comparative analyses of Kickxellomycotina fungi.</title>
        <authorList>
            <person name="Reynolds N.K."/>
            <person name="Stajich J.E."/>
            <person name="Barry K."/>
            <person name="Grigoriev I.V."/>
            <person name="Crous P."/>
            <person name="Smith M.E."/>
        </authorList>
    </citation>
    <scope>NUCLEOTIDE SEQUENCE</scope>
    <source>
        <strain evidence="2">RSA 861</strain>
    </source>
</reference>
<organism evidence="2 3">
    <name type="scientific">Tieghemiomyces parasiticus</name>
    <dbReference type="NCBI Taxonomy" id="78921"/>
    <lineage>
        <taxon>Eukaryota</taxon>
        <taxon>Fungi</taxon>
        <taxon>Fungi incertae sedis</taxon>
        <taxon>Zoopagomycota</taxon>
        <taxon>Kickxellomycotina</taxon>
        <taxon>Dimargaritomycetes</taxon>
        <taxon>Dimargaritales</taxon>
        <taxon>Dimargaritaceae</taxon>
        <taxon>Tieghemiomyces</taxon>
    </lineage>
</organism>